<evidence type="ECO:0000256" key="1">
    <source>
        <dbReference type="SAM" id="Phobius"/>
    </source>
</evidence>
<sequence length="120" mass="12980">MSYAAPAYPKTIPCGTAYNLTIDANTSAIEGWWCADAILSNYDTRVPNLTYSEISLSCHGNQFLTAYENTTVVEGLLCGLGLYSSNSSIEIATKKNDSDKNGVNWIHLMIVGSVFAALVF</sequence>
<dbReference type="OrthoDB" id="10325852at2759"/>
<keyword evidence="3" id="KW-1185">Reference proteome</keyword>
<keyword evidence="1" id="KW-0472">Membrane</keyword>
<feature type="transmembrane region" description="Helical" evidence="1">
    <location>
        <begin position="102"/>
        <end position="119"/>
    </location>
</feature>
<dbReference type="AlphaFoldDB" id="A0A1G4JCY1"/>
<name>A0A1G4JCY1_9SACH</name>
<proteinExistence type="predicted"/>
<dbReference type="Proteomes" id="UP000191144">
    <property type="component" value="Chromosome D"/>
</dbReference>
<dbReference type="EMBL" id="LT598482">
    <property type="protein sequence ID" value="SCU87757.1"/>
    <property type="molecule type" value="Genomic_DNA"/>
</dbReference>
<keyword evidence="1" id="KW-1133">Transmembrane helix</keyword>
<reference evidence="3" key="1">
    <citation type="submission" date="2016-03" db="EMBL/GenBank/DDBJ databases">
        <authorList>
            <person name="Devillers Hugo."/>
        </authorList>
    </citation>
    <scope>NUCLEOTIDE SEQUENCE [LARGE SCALE GENOMIC DNA]</scope>
</reference>
<evidence type="ECO:0000313" key="3">
    <source>
        <dbReference type="Proteomes" id="UP000191144"/>
    </source>
</evidence>
<evidence type="ECO:0000313" key="2">
    <source>
        <dbReference type="EMBL" id="SCU87757.1"/>
    </source>
</evidence>
<accession>A0A1G4JCY1</accession>
<keyword evidence="1" id="KW-0812">Transmembrane</keyword>
<protein>
    <submittedName>
        <fullName evidence="2">LAME_0D11364g1_1</fullName>
    </submittedName>
</protein>
<gene>
    <name evidence="2" type="ORF">LAME_0D11364G</name>
</gene>
<organism evidence="2 3">
    <name type="scientific">Lachancea meyersii CBS 8951</name>
    <dbReference type="NCBI Taxonomy" id="1266667"/>
    <lineage>
        <taxon>Eukaryota</taxon>
        <taxon>Fungi</taxon>
        <taxon>Dikarya</taxon>
        <taxon>Ascomycota</taxon>
        <taxon>Saccharomycotina</taxon>
        <taxon>Saccharomycetes</taxon>
        <taxon>Saccharomycetales</taxon>
        <taxon>Saccharomycetaceae</taxon>
        <taxon>Lachancea</taxon>
    </lineage>
</organism>